<evidence type="ECO:0000256" key="1">
    <source>
        <dbReference type="SAM" id="MobiDB-lite"/>
    </source>
</evidence>
<dbReference type="AlphaFoldDB" id="I4EFL4"/>
<feature type="compositionally biased region" description="Basic and acidic residues" evidence="1">
    <location>
        <begin position="63"/>
        <end position="72"/>
    </location>
</feature>
<evidence type="ECO:0000313" key="3">
    <source>
        <dbReference type="Proteomes" id="UP000004221"/>
    </source>
</evidence>
<feature type="region of interest" description="Disordered" evidence="1">
    <location>
        <begin position="58"/>
        <end position="80"/>
    </location>
</feature>
<protein>
    <submittedName>
        <fullName evidence="2">Uncharacterized protein</fullName>
    </submittedName>
</protein>
<reference evidence="2 3" key="1">
    <citation type="journal article" date="2012" name="ISME J.">
        <title>Nitrification expanded: discovery, physiology and genomics of a nitrite-oxidizing bacterium from the phylum Chloroflexi.</title>
        <authorList>
            <person name="Sorokin D.Y."/>
            <person name="Lucker S."/>
            <person name="Vejmelkova D."/>
            <person name="Kostrikina N.A."/>
            <person name="Kleerebezem R."/>
            <person name="Rijpstra W.I."/>
            <person name="Damste J.S."/>
            <person name="Le Paslier D."/>
            <person name="Muyzer G."/>
            <person name="Wagner M."/>
            <person name="van Loosdrecht M.C."/>
            <person name="Daims H."/>
        </authorList>
    </citation>
    <scope>NUCLEOTIDE SEQUENCE [LARGE SCALE GENOMIC DNA]</scope>
    <source>
        <strain evidence="3">none</strain>
    </source>
</reference>
<gene>
    <name evidence="2" type="ORF">NITHO_2310019</name>
</gene>
<dbReference type="Proteomes" id="UP000004221">
    <property type="component" value="Unassembled WGS sequence"/>
</dbReference>
<comment type="caution">
    <text evidence="2">The sequence shown here is derived from an EMBL/GenBank/DDBJ whole genome shotgun (WGS) entry which is preliminary data.</text>
</comment>
<dbReference type="EMBL" id="CAGS01000148">
    <property type="protein sequence ID" value="CCF83476.1"/>
    <property type="molecule type" value="Genomic_DNA"/>
</dbReference>
<evidence type="ECO:0000313" key="2">
    <source>
        <dbReference type="EMBL" id="CCF83476.1"/>
    </source>
</evidence>
<keyword evidence="3" id="KW-1185">Reference proteome</keyword>
<accession>I4EFL4</accession>
<organism evidence="2 3">
    <name type="scientific">Nitrolancea hollandica Lb</name>
    <dbReference type="NCBI Taxonomy" id="1129897"/>
    <lineage>
        <taxon>Bacteria</taxon>
        <taxon>Pseudomonadati</taxon>
        <taxon>Thermomicrobiota</taxon>
        <taxon>Thermomicrobia</taxon>
        <taxon>Sphaerobacterales</taxon>
        <taxon>Sphaerobacterineae</taxon>
        <taxon>Sphaerobacteraceae</taxon>
        <taxon>Nitrolancea</taxon>
    </lineage>
</organism>
<sequence>MAGLSCVGCKHLDLFHRSWGGIYGCHKFQPNGRPVAVGDVKMNGALMRGPFPLRADCYEEDDGKSRGGDRPQTDGGETLQ</sequence>
<proteinExistence type="predicted"/>
<name>I4EFL4_9BACT</name>